<sequence length="133" mass="14348">MDINWAPLLGECEQKGSKLIFKGGITEYQGIPSVSIGNFITNQSFAGGTITAEIEFDNIEDATGCSIIFYYDSAQSSFVMAGLGSGNLYSIKSFYQGRWTTHSFAGDPKNLKPGQKYKLCISVLGSNVALPRG</sequence>
<gene>
    <name evidence="1" type="ORF">S06H3_36488</name>
</gene>
<evidence type="ECO:0000313" key="1">
    <source>
        <dbReference type="EMBL" id="GAI18422.1"/>
    </source>
</evidence>
<comment type="caution">
    <text evidence="1">The sequence shown here is derived from an EMBL/GenBank/DDBJ whole genome shotgun (WGS) entry which is preliminary data.</text>
</comment>
<protein>
    <submittedName>
        <fullName evidence="1">Uncharacterized protein</fullName>
    </submittedName>
</protein>
<proteinExistence type="predicted"/>
<reference evidence="1" key="1">
    <citation type="journal article" date="2014" name="Front. Microbiol.">
        <title>High frequency of phylogenetically diverse reductive dehalogenase-homologous genes in deep subseafloor sedimentary metagenomes.</title>
        <authorList>
            <person name="Kawai M."/>
            <person name="Futagami T."/>
            <person name="Toyoda A."/>
            <person name="Takaki Y."/>
            <person name="Nishi S."/>
            <person name="Hori S."/>
            <person name="Arai W."/>
            <person name="Tsubouchi T."/>
            <person name="Morono Y."/>
            <person name="Uchiyama I."/>
            <person name="Ito T."/>
            <person name="Fujiyama A."/>
            <person name="Inagaki F."/>
            <person name="Takami H."/>
        </authorList>
    </citation>
    <scope>NUCLEOTIDE SEQUENCE</scope>
    <source>
        <strain evidence="1">Expedition CK06-06</strain>
    </source>
</reference>
<name>X1LGG0_9ZZZZ</name>
<dbReference type="AlphaFoldDB" id="X1LGG0"/>
<organism evidence="1">
    <name type="scientific">marine sediment metagenome</name>
    <dbReference type="NCBI Taxonomy" id="412755"/>
    <lineage>
        <taxon>unclassified sequences</taxon>
        <taxon>metagenomes</taxon>
        <taxon>ecological metagenomes</taxon>
    </lineage>
</organism>
<dbReference type="EMBL" id="BARV01022110">
    <property type="protein sequence ID" value="GAI18422.1"/>
    <property type="molecule type" value="Genomic_DNA"/>
</dbReference>
<accession>X1LGG0</accession>
<dbReference type="Gene3D" id="2.60.120.560">
    <property type="entry name" value="Exo-inulinase, domain 1"/>
    <property type="match status" value="1"/>
</dbReference>